<keyword evidence="2" id="KW-1185">Reference proteome</keyword>
<evidence type="ECO:0000313" key="2">
    <source>
        <dbReference type="Proteomes" id="UP001165498"/>
    </source>
</evidence>
<dbReference type="EMBL" id="JANFQO010000029">
    <property type="protein sequence ID" value="MCQ4167375.1"/>
    <property type="molecule type" value="Genomic_DNA"/>
</dbReference>
<dbReference type="RefSeq" id="WP_255916562.1">
    <property type="nucleotide sequence ID" value="NZ_JANFQO010000029.1"/>
</dbReference>
<sequence length="407" mass="44329">MTLITTRARILTSLLAVLLLLPVAGIRLQDPIQLRFFHSRTLNELPQADSFAANPVEYFRQARGWLADRIYPIVQASMLHKKIQYYVLHTPPQRRVTLGDGGYIFLNGGSDSSLNETFETTCIGSHQEALATQLVDALRAIGEFARQRGMALDIVIVPTSGTLYGDHLPASVPRKYREACAARATGDSPLLRFTPPPGVIFSFPFPAMREARDVPGFFPKGNWHAQGMSLKVVRDAYLAARNVAPPPSERLTLTQGPSEIMATYGIDVPQPVYLIQNDQVLDDPPQREALARAVSDLFIGSTTSTHAYVNRSAALDESVLMVSDSYGEAAASVYAASFRELGQILANNLPPENVATLVERGRSLRKTDRLMLLLQEGSVYTLIVWSKAFAAAPPPAAAATADAATAP</sequence>
<organism evidence="1 2">
    <name type="scientific">Tahibacter harae</name>
    <dbReference type="NCBI Taxonomy" id="2963937"/>
    <lineage>
        <taxon>Bacteria</taxon>
        <taxon>Pseudomonadati</taxon>
        <taxon>Pseudomonadota</taxon>
        <taxon>Gammaproteobacteria</taxon>
        <taxon>Lysobacterales</taxon>
        <taxon>Rhodanobacteraceae</taxon>
        <taxon>Tahibacter</taxon>
    </lineage>
</organism>
<protein>
    <recommendedName>
        <fullName evidence="3">AlgX/AlgJ SGNH hydrolase-like domain-containing protein</fullName>
    </recommendedName>
</protein>
<accession>A0ABT1QYP4</accession>
<reference evidence="1" key="1">
    <citation type="submission" date="2022-07" db="EMBL/GenBank/DDBJ databases">
        <title>Tahibacter sp., a new gammaproteobacterium isolated from the silt sample collected at pig farm.</title>
        <authorList>
            <person name="Chen H."/>
        </authorList>
    </citation>
    <scope>NUCLEOTIDE SEQUENCE</scope>
    <source>
        <strain evidence="1">P2K</strain>
    </source>
</reference>
<dbReference type="Proteomes" id="UP001165498">
    <property type="component" value="Unassembled WGS sequence"/>
</dbReference>
<evidence type="ECO:0008006" key="3">
    <source>
        <dbReference type="Google" id="ProtNLM"/>
    </source>
</evidence>
<evidence type="ECO:0000313" key="1">
    <source>
        <dbReference type="EMBL" id="MCQ4167375.1"/>
    </source>
</evidence>
<gene>
    <name evidence="1" type="ORF">NM961_21890</name>
</gene>
<comment type="caution">
    <text evidence="1">The sequence shown here is derived from an EMBL/GenBank/DDBJ whole genome shotgun (WGS) entry which is preliminary data.</text>
</comment>
<name>A0ABT1QYP4_9GAMM</name>
<proteinExistence type="predicted"/>